<keyword evidence="1" id="KW-0472">Membrane</keyword>
<keyword evidence="1" id="KW-1133">Transmembrane helix</keyword>
<feature type="transmembrane region" description="Helical" evidence="1">
    <location>
        <begin position="160"/>
        <end position="179"/>
    </location>
</feature>
<dbReference type="Proteomes" id="UP000596902">
    <property type="component" value="Unassembled WGS sequence"/>
</dbReference>
<reference evidence="2" key="1">
    <citation type="submission" date="2020-01" db="EMBL/GenBank/DDBJ databases">
        <authorList>
            <person name="Feng Z.H.Z."/>
        </authorList>
    </citation>
    <scope>NUCLEOTIDE SEQUENCE</scope>
    <source>
        <strain evidence="2">CBS107.38</strain>
    </source>
</reference>
<dbReference type="GeneID" id="62207177"/>
<dbReference type="OrthoDB" id="3903561at2759"/>
<feature type="transmembrane region" description="Helical" evidence="1">
    <location>
        <begin position="191"/>
        <end position="213"/>
    </location>
</feature>
<accession>A0A8H7ECW8</accession>
<feature type="transmembrane region" description="Helical" evidence="1">
    <location>
        <begin position="41"/>
        <end position="63"/>
    </location>
</feature>
<evidence type="ECO:0000256" key="1">
    <source>
        <dbReference type="SAM" id="Phobius"/>
    </source>
</evidence>
<feature type="transmembrane region" description="Helical" evidence="1">
    <location>
        <begin position="522"/>
        <end position="542"/>
    </location>
</feature>
<feature type="transmembrane region" description="Helical" evidence="1">
    <location>
        <begin position="548"/>
        <end position="565"/>
    </location>
</feature>
<reference evidence="2" key="2">
    <citation type="submission" date="2020-08" db="EMBL/GenBank/DDBJ databases">
        <title>Draft Genome Sequence of Cumin Blight Pathogen Alternaria burnsii.</title>
        <authorList>
            <person name="Feng Z."/>
        </authorList>
    </citation>
    <scope>NUCLEOTIDE SEQUENCE</scope>
    <source>
        <strain evidence="2">CBS107.38</strain>
    </source>
</reference>
<dbReference type="RefSeq" id="XP_038783344.1">
    <property type="nucleotide sequence ID" value="XM_038933999.1"/>
</dbReference>
<evidence type="ECO:0000313" key="2">
    <source>
        <dbReference type="EMBL" id="KAF7673001.1"/>
    </source>
</evidence>
<feature type="transmembrane region" description="Helical" evidence="1">
    <location>
        <begin position="572"/>
        <end position="593"/>
    </location>
</feature>
<keyword evidence="1" id="KW-0812">Transmembrane</keyword>
<protein>
    <submittedName>
        <fullName evidence="2">Uncharacterized protein</fullName>
    </submittedName>
</protein>
<evidence type="ECO:0000313" key="3">
    <source>
        <dbReference type="Proteomes" id="UP000596902"/>
    </source>
</evidence>
<feature type="transmembrane region" description="Helical" evidence="1">
    <location>
        <begin position="407"/>
        <end position="429"/>
    </location>
</feature>
<name>A0A8H7ECW8_9PLEO</name>
<gene>
    <name evidence="2" type="ORF">GT037_008952</name>
</gene>
<keyword evidence="3" id="KW-1185">Reference proteome</keyword>
<organism evidence="2 3">
    <name type="scientific">Alternaria burnsii</name>
    <dbReference type="NCBI Taxonomy" id="1187904"/>
    <lineage>
        <taxon>Eukaryota</taxon>
        <taxon>Fungi</taxon>
        <taxon>Dikarya</taxon>
        <taxon>Ascomycota</taxon>
        <taxon>Pezizomycotina</taxon>
        <taxon>Dothideomycetes</taxon>
        <taxon>Pleosporomycetidae</taxon>
        <taxon>Pleosporales</taxon>
        <taxon>Pleosporineae</taxon>
        <taxon>Pleosporaceae</taxon>
        <taxon>Alternaria</taxon>
        <taxon>Alternaria sect. Alternaria</taxon>
    </lineage>
</organism>
<dbReference type="AlphaFoldDB" id="A0A8H7ECW8"/>
<dbReference type="EMBL" id="JAAABM010000014">
    <property type="protein sequence ID" value="KAF7673001.1"/>
    <property type="molecule type" value="Genomic_DNA"/>
</dbReference>
<comment type="caution">
    <text evidence="2">The sequence shown here is derived from an EMBL/GenBank/DDBJ whole genome shotgun (WGS) entry which is preliminary data.</text>
</comment>
<sequence length="596" mass="67305">MIPKLSQFSSTFSTAPSHFTTFWREPHRQAAKDIRKRWRRCALWILLAAWLALLLFAFAVLIAPTSSVDSGSQPACLPDDSFALDPSKFRFFSKSGFFQITLGFGHMNFTEVKTIDIAWDILVGRGGQALVAYISWRVFAQYVTTSMEVTPVTFGTYRTIFLPNGGLLVSTLCMIRDFVRRHGLHSKIAMVFMVCTMTFTFVYPTIASAMTGYSANVDAFIQTTGGEYVPFNAFSFAYFVIHDGSRIGLEDDHIALDKDPEKSNYQYLNRFEPVIPSLGLLDGRFGTCHYNRSSSIDREFRSTTCELQRNVSRYAAEYGFNRGDKINSTFGGQLLPPPTLNISAPSLVRTTEYEDYPYASYEDRLFRVTNDPSQMLWAYDNKTYDFNYLQGNGKCQAALDYKWGFSYIQLFIMVIFHIVWTLGLFTMWIRACMVMKKRGRGREDVAGENKAVFELAAAMREQMNEPTKEEGDDVSALTEAKLRRRITKDLRGGSISYTTPLLPNGESGEKWNATAWMKSHKLSIIAMIVCVVAMMINVFVWIPDDTGTIALLPLPTVLIAALYIGSTRASRVVLFAWIFILVVIPMQITVSIATAK</sequence>
<proteinExistence type="predicted"/>